<evidence type="ECO:0000313" key="8">
    <source>
        <dbReference type="EMBL" id="CAB4891228.1"/>
    </source>
</evidence>
<keyword evidence="3" id="KW-0436">Ligase</keyword>
<name>A0A6J7FBN4_9ZZZZ</name>
<dbReference type="PANTHER" id="PTHR43201:SF5">
    <property type="entry name" value="MEDIUM-CHAIN ACYL-COA LIGASE ACSF2, MITOCHONDRIAL"/>
    <property type="match status" value="1"/>
</dbReference>
<organism evidence="8">
    <name type="scientific">freshwater metagenome</name>
    <dbReference type="NCBI Taxonomy" id="449393"/>
    <lineage>
        <taxon>unclassified sequences</taxon>
        <taxon>metagenomes</taxon>
        <taxon>ecological metagenomes</taxon>
    </lineage>
</organism>
<evidence type="ECO:0000256" key="5">
    <source>
        <dbReference type="ARBA" id="ARBA00022840"/>
    </source>
</evidence>
<dbReference type="Gene3D" id="3.30.300.30">
    <property type="match status" value="1"/>
</dbReference>
<dbReference type="PANTHER" id="PTHR43201">
    <property type="entry name" value="ACYL-COA SYNTHETASE"/>
    <property type="match status" value="1"/>
</dbReference>
<feature type="domain" description="AMP-binding enzyme C-terminal" evidence="7">
    <location>
        <begin position="420"/>
        <end position="495"/>
    </location>
</feature>
<sequence>MQNQGLGSWAARRRIKSAGATAFIFDDVATTYDELFDQSNQLAHALRDSGVRAGDRVGYLGENHPSFIVTFLASTQLGALFVPLNTRLAPAEVAYALENSGVSVLIHSAALAPLAVQGSAGTSLRLIQADGIPHEPSATTLAEFTADAPTTFMDTPVTHDDPALILYTSGTTGRPKGAVLSHGNLIWNALNAIVDSDISSREVSLMVSPLFHAAALGMGLLPVLMKGGTLVLEAGFDAGRALMLIEKHGVTMMSGVPTTFQLIAEHPDWDSTDLSSMERLTCGGSAIPARVLEAFEKRGLAFTLGYGLTETAPGASIMPPRFSQSKAGSSGLPHFFVAMRIRSEEGAEVAVGEVGEIQVRGPNVIREYWNNSEASREAFADGDWFKTGDMGYLDDEGFVFIADRLKDMIISGGENIYPAEIEHVIYELPGVTAAAVVGAPDEKWGEVPWVILTVADGITITLDDLRAHLTDRVARYKIPKNLFVIDEMPRTASGKIRKGDLRQRFIG</sequence>
<gene>
    <name evidence="8" type="ORF">UFOPK3516_00386</name>
</gene>
<accession>A0A6J7FBN4</accession>
<dbReference type="SUPFAM" id="SSF56801">
    <property type="entry name" value="Acetyl-CoA synthetase-like"/>
    <property type="match status" value="1"/>
</dbReference>
<dbReference type="NCBIfam" id="NF004837">
    <property type="entry name" value="PRK06187.1"/>
    <property type="match status" value="1"/>
</dbReference>
<dbReference type="GO" id="GO:0009234">
    <property type="term" value="P:menaquinone biosynthetic process"/>
    <property type="evidence" value="ECO:0007669"/>
    <property type="project" value="UniProtKB-KW"/>
</dbReference>
<dbReference type="CDD" id="cd17631">
    <property type="entry name" value="FACL_FadD13-like"/>
    <property type="match status" value="1"/>
</dbReference>
<dbReference type="AlphaFoldDB" id="A0A6J7FBN4"/>
<dbReference type="InterPro" id="IPR020845">
    <property type="entry name" value="AMP-binding_CS"/>
</dbReference>
<dbReference type="Pfam" id="PF00501">
    <property type="entry name" value="AMP-binding"/>
    <property type="match status" value="1"/>
</dbReference>
<dbReference type="Gene3D" id="3.40.50.12780">
    <property type="entry name" value="N-terminal domain of ligase-like"/>
    <property type="match status" value="1"/>
</dbReference>
<dbReference type="InterPro" id="IPR045851">
    <property type="entry name" value="AMP-bd_C_sf"/>
</dbReference>
<evidence type="ECO:0000256" key="3">
    <source>
        <dbReference type="ARBA" id="ARBA00022598"/>
    </source>
</evidence>
<dbReference type="EMBL" id="CAFBMB010000017">
    <property type="protein sequence ID" value="CAB4891228.1"/>
    <property type="molecule type" value="Genomic_DNA"/>
</dbReference>
<proteinExistence type="inferred from homology"/>
<evidence type="ECO:0000256" key="1">
    <source>
        <dbReference type="ARBA" id="ARBA00006432"/>
    </source>
</evidence>
<protein>
    <submittedName>
        <fullName evidence="8">Unannotated protein</fullName>
    </submittedName>
</protein>
<keyword evidence="4" id="KW-0547">Nucleotide-binding</keyword>
<comment type="similarity">
    <text evidence="1">Belongs to the ATP-dependent AMP-binding enzyme family.</text>
</comment>
<dbReference type="NCBIfam" id="TIGR01923">
    <property type="entry name" value="menE"/>
    <property type="match status" value="1"/>
</dbReference>
<dbReference type="InterPro" id="IPR010192">
    <property type="entry name" value="MenE"/>
</dbReference>
<dbReference type="GO" id="GO:0031956">
    <property type="term" value="F:medium-chain fatty acid-CoA ligase activity"/>
    <property type="evidence" value="ECO:0007669"/>
    <property type="project" value="TreeGrafter"/>
</dbReference>
<dbReference type="InterPro" id="IPR025110">
    <property type="entry name" value="AMP-bd_C"/>
</dbReference>
<evidence type="ECO:0000259" key="7">
    <source>
        <dbReference type="Pfam" id="PF13193"/>
    </source>
</evidence>
<dbReference type="InterPro" id="IPR042099">
    <property type="entry name" value="ANL_N_sf"/>
</dbReference>
<evidence type="ECO:0000256" key="4">
    <source>
        <dbReference type="ARBA" id="ARBA00022741"/>
    </source>
</evidence>
<dbReference type="FunFam" id="3.30.300.30:FF:000008">
    <property type="entry name" value="2,3-dihydroxybenzoate-AMP ligase"/>
    <property type="match status" value="1"/>
</dbReference>
<dbReference type="InterPro" id="IPR000873">
    <property type="entry name" value="AMP-dep_synth/lig_dom"/>
</dbReference>
<dbReference type="GO" id="GO:0005524">
    <property type="term" value="F:ATP binding"/>
    <property type="evidence" value="ECO:0007669"/>
    <property type="project" value="UniProtKB-KW"/>
</dbReference>
<keyword evidence="5" id="KW-0067">ATP-binding</keyword>
<dbReference type="PROSITE" id="PS00455">
    <property type="entry name" value="AMP_BINDING"/>
    <property type="match status" value="1"/>
</dbReference>
<keyword evidence="2" id="KW-0474">Menaquinone biosynthesis</keyword>
<dbReference type="GO" id="GO:0006631">
    <property type="term" value="P:fatty acid metabolic process"/>
    <property type="evidence" value="ECO:0007669"/>
    <property type="project" value="TreeGrafter"/>
</dbReference>
<reference evidence="8" key="1">
    <citation type="submission" date="2020-05" db="EMBL/GenBank/DDBJ databases">
        <authorList>
            <person name="Chiriac C."/>
            <person name="Salcher M."/>
            <person name="Ghai R."/>
            <person name="Kavagutti S V."/>
        </authorList>
    </citation>
    <scope>NUCLEOTIDE SEQUENCE</scope>
</reference>
<feature type="domain" description="AMP-dependent synthetase/ligase" evidence="6">
    <location>
        <begin position="17"/>
        <end position="369"/>
    </location>
</feature>
<evidence type="ECO:0000256" key="2">
    <source>
        <dbReference type="ARBA" id="ARBA00022428"/>
    </source>
</evidence>
<dbReference type="GO" id="GO:0008756">
    <property type="term" value="F:o-succinylbenzoate-CoA ligase activity"/>
    <property type="evidence" value="ECO:0007669"/>
    <property type="project" value="InterPro"/>
</dbReference>
<dbReference type="Pfam" id="PF13193">
    <property type="entry name" value="AMP-binding_C"/>
    <property type="match status" value="1"/>
</dbReference>
<evidence type="ECO:0000259" key="6">
    <source>
        <dbReference type="Pfam" id="PF00501"/>
    </source>
</evidence>